<dbReference type="SUPFAM" id="SSF69572">
    <property type="entry name" value="Activating enzymes of the ubiquitin-like proteins"/>
    <property type="match status" value="1"/>
</dbReference>
<gene>
    <name evidence="2" type="ORF">IAB05_01735</name>
</gene>
<proteinExistence type="predicted"/>
<reference evidence="2" key="1">
    <citation type="submission" date="2020-10" db="EMBL/GenBank/DDBJ databases">
        <authorList>
            <person name="Gilroy R."/>
        </authorList>
    </citation>
    <scope>NUCLEOTIDE SEQUENCE</scope>
    <source>
        <strain evidence="2">18911</strain>
    </source>
</reference>
<dbReference type="InterPro" id="IPR035985">
    <property type="entry name" value="Ubiquitin-activating_enz"/>
</dbReference>
<dbReference type="InterPro" id="IPR000594">
    <property type="entry name" value="ThiF_NAD_FAD-bd"/>
</dbReference>
<dbReference type="CDD" id="cd00755">
    <property type="entry name" value="YgdL_like"/>
    <property type="match status" value="1"/>
</dbReference>
<name>A0A9D1MHF1_9FIRM</name>
<evidence type="ECO:0000313" key="2">
    <source>
        <dbReference type="EMBL" id="HIU60093.1"/>
    </source>
</evidence>
<sequence length="224" mass="24160">MNDQRFSRLIPVIGQDNFELLQSKHVAVFGLGGVGGIVCEVLARSGVGQLTFIDGDDFEESNINRQIGALTSTIGCPKAEIMAKRALEINPNAKVDALKLFYDGDLDLTPFDYIADCIDSVPQKTALIVSACRAGIPIVSAMGAGNKRDPSRFKIADIYSTKVCPLARVMRNRLRKEGITELSVAYSDEEPSDSDTLGSFMTATAACGLVLAQKVLSDLLKKEI</sequence>
<dbReference type="GO" id="GO:0061504">
    <property type="term" value="P:cyclic threonylcarbamoyladenosine biosynthetic process"/>
    <property type="evidence" value="ECO:0007669"/>
    <property type="project" value="TreeGrafter"/>
</dbReference>
<dbReference type="Pfam" id="PF00899">
    <property type="entry name" value="ThiF"/>
    <property type="match status" value="1"/>
</dbReference>
<dbReference type="PANTHER" id="PTHR43267:SF1">
    <property type="entry name" value="TRNA THREONYLCARBAMOYLADENOSINE DEHYDRATASE"/>
    <property type="match status" value="1"/>
</dbReference>
<feature type="domain" description="THIF-type NAD/FAD binding fold" evidence="1">
    <location>
        <begin position="8"/>
        <end position="221"/>
    </location>
</feature>
<reference evidence="2" key="2">
    <citation type="journal article" date="2021" name="PeerJ">
        <title>Extensive microbial diversity within the chicken gut microbiome revealed by metagenomics and culture.</title>
        <authorList>
            <person name="Gilroy R."/>
            <person name="Ravi A."/>
            <person name="Getino M."/>
            <person name="Pursley I."/>
            <person name="Horton D.L."/>
            <person name="Alikhan N.F."/>
            <person name="Baker D."/>
            <person name="Gharbi K."/>
            <person name="Hall N."/>
            <person name="Watson M."/>
            <person name="Adriaenssens E.M."/>
            <person name="Foster-Nyarko E."/>
            <person name="Jarju S."/>
            <person name="Secka A."/>
            <person name="Antonio M."/>
            <person name="Oren A."/>
            <person name="Chaudhuri R.R."/>
            <person name="La Ragione R."/>
            <person name="Hildebrand F."/>
            <person name="Pallen M.J."/>
        </authorList>
    </citation>
    <scope>NUCLEOTIDE SEQUENCE</scope>
    <source>
        <strain evidence="2">18911</strain>
    </source>
</reference>
<dbReference type="Gene3D" id="3.40.50.720">
    <property type="entry name" value="NAD(P)-binding Rossmann-like Domain"/>
    <property type="match status" value="1"/>
</dbReference>
<dbReference type="GO" id="GO:0008641">
    <property type="term" value="F:ubiquitin-like modifier activating enzyme activity"/>
    <property type="evidence" value="ECO:0007669"/>
    <property type="project" value="InterPro"/>
</dbReference>
<dbReference type="EMBL" id="DVNF01000055">
    <property type="protein sequence ID" value="HIU60093.1"/>
    <property type="molecule type" value="Genomic_DNA"/>
</dbReference>
<evidence type="ECO:0000259" key="1">
    <source>
        <dbReference type="Pfam" id="PF00899"/>
    </source>
</evidence>
<dbReference type="InterPro" id="IPR045886">
    <property type="entry name" value="ThiF/MoeB/HesA"/>
</dbReference>
<dbReference type="Proteomes" id="UP000824094">
    <property type="component" value="Unassembled WGS sequence"/>
</dbReference>
<comment type="caution">
    <text evidence="2">The sequence shown here is derived from an EMBL/GenBank/DDBJ whole genome shotgun (WGS) entry which is preliminary data.</text>
</comment>
<organism evidence="2 3">
    <name type="scientific">Candidatus Stercoripulliclostridium merdigallinarum</name>
    <dbReference type="NCBI Taxonomy" id="2840951"/>
    <lineage>
        <taxon>Bacteria</taxon>
        <taxon>Bacillati</taxon>
        <taxon>Bacillota</taxon>
        <taxon>Clostridia</taxon>
        <taxon>Eubacteriales</taxon>
        <taxon>Candidatus Stercoripulliclostridium</taxon>
    </lineage>
</organism>
<accession>A0A9D1MHF1</accession>
<dbReference type="PANTHER" id="PTHR43267">
    <property type="entry name" value="TRNA THREONYLCARBAMOYLADENOSINE DEHYDRATASE"/>
    <property type="match status" value="1"/>
</dbReference>
<evidence type="ECO:0000313" key="3">
    <source>
        <dbReference type="Proteomes" id="UP000824094"/>
    </source>
</evidence>
<dbReference type="GO" id="GO:0061503">
    <property type="term" value="F:tRNA threonylcarbamoyladenosine dehydratase"/>
    <property type="evidence" value="ECO:0007669"/>
    <property type="project" value="TreeGrafter"/>
</dbReference>
<protein>
    <submittedName>
        <fullName evidence="2">tRNA threonylcarbamoyladenosine dehydratase</fullName>
    </submittedName>
</protein>
<dbReference type="AlphaFoldDB" id="A0A9D1MHF1"/>